<dbReference type="SUPFAM" id="SSF55781">
    <property type="entry name" value="GAF domain-like"/>
    <property type="match status" value="1"/>
</dbReference>
<dbReference type="EMBL" id="BLAB01000001">
    <property type="protein sequence ID" value="GER93038.1"/>
    <property type="molecule type" value="Genomic_DNA"/>
</dbReference>
<gene>
    <name evidence="2" type="ORF">A45J_0769</name>
</gene>
<evidence type="ECO:0000313" key="2">
    <source>
        <dbReference type="EMBL" id="GER93038.1"/>
    </source>
</evidence>
<evidence type="ECO:0000259" key="1">
    <source>
        <dbReference type="PROSITE" id="PS51832"/>
    </source>
</evidence>
<dbReference type="Pfam" id="PF13487">
    <property type="entry name" value="HD_5"/>
    <property type="match status" value="1"/>
</dbReference>
<organism evidence="2">
    <name type="scientific">hot springs metagenome</name>
    <dbReference type="NCBI Taxonomy" id="433727"/>
    <lineage>
        <taxon>unclassified sequences</taxon>
        <taxon>metagenomes</taxon>
        <taxon>ecological metagenomes</taxon>
    </lineage>
</organism>
<dbReference type="Pfam" id="PF01590">
    <property type="entry name" value="GAF"/>
    <property type="match status" value="1"/>
</dbReference>
<keyword evidence="2" id="KW-0378">Hydrolase</keyword>
<feature type="domain" description="HD-GYP" evidence="1">
    <location>
        <begin position="400"/>
        <end position="530"/>
    </location>
</feature>
<dbReference type="PROSITE" id="PS51832">
    <property type="entry name" value="HD_GYP"/>
    <property type="match status" value="1"/>
</dbReference>
<dbReference type="PANTHER" id="PTHR43155">
    <property type="entry name" value="CYCLIC DI-GMP PHOSPHODIESTERASE PA4108-RELATED"/>
    <property type="match status" value="1"/>
</dbReference>
<dbReference type="CDD" id="cd00077">
    <property type="entry name" value="HDc"/>
    <property type="match status" value="2"/>
</dbReference>
<dbReference type="AlphaFoldDB" id="A0A5J4KTR5"/>
<dbReference type="InterPro" id="IPR029016">
    <property type="entry name" value="GAF-like_dom_sf"/>
</dbReference>
<dbReference type="Gene3D" id="3.30.450.40">
    <property type="match status" value="1"/>
</dbReference>
<dbReference type="SMART" id="SM00065">
    <property type="entry name" value="GAF"/>
    <property type="match status" value="1"/>
</dbReference>
<dbReference type="Gene3D" id="1.10.3210.10">
    <property type="entry name" value="Hypothetical protein af1432"/>
    <property type="match status" value="2"/>
</dbReference>
<accession>A0A5J4KTR5</accession>
<reference evidence="2" key="1">
    <citation type="submission" date="2019-10" db="EMBL/GenBank/DDBJ databases">
        <title>Metagenomic sequencing of thiosulfate-disproportionating enrichment culture.</title>
        <authorList>
            <person name="Umezawa K."/>
            <person name="Kojima H."/>
            <person name="Fukui M."/>
        </authorList>
    </citation>
    <scope>NUCLEOTIDE SEQUENCE</scope>
    <source>
        <strain evidence="2">45J</strain>
    </source>
</reference>
<dbReference type="PANTHER" id="PTHR43155:SF2">
    <property type="entry name" value="CYCLIC DI-GMP PHOSPHODIESTERASE PA4108"/>
    <property type="match status" value="1"/>
</dbReference>
<dbReference type="InterPro" id="IPR003018">
    <property type="entry name" value="GAF"/>
</dbReference>
<dbReference type="SMART" id="SM00471">
    <property type="entry name" value="HDc"/>
    <property type="match status" value="1"/>
</dbReference>
<dbReference type="SUPFAM" id="SSF109604">
    <property type="entry name" value="HD-domain/PDEase-like"/>
    <property type="match status" value="2"/>
</dbReference>
<sequence length="535" mass="60330">MVCEVKRYADMQIEHIRRLSEIGIALSSEQNLPLLLEMIVDEARHFSNADAGTLYLVNEEQECLEFAIVQNETMGTRMGGSAGPITWPPVLLKKDGKPNHSNVSSHVAISGEIVNIPDVYIAEGFDFSGTKKFDAGTGYRSMSMLVVPMKNKDNEIIGVLQLINALDPDTKKPVPFLPKDIDLIASLASQAAVAITNVRLYKDLENLFYAFIQAIATAIDEKSPYTAGHISRVQSLTMDIARAMNAKTEGVFKDFYLNDDEMKELSIAGWLHDVGKIITPEHVVDKSTKLETIFDRVHLIEAKYEIFKRDVKIKALEAKLKKYESASCKVDGIEDIDAQFEAALRSVMDEKKFVVSCNNPGEFMDDEKVERLKAIAAKKYDNDGKEEPYISEDELYNLSIRKGSLTDEERKLVENHALVTFKMLKKLPFPKKLRHVAEYAAAHHERLDGTGYPFGLKAEQLPYQARIIAIADIFEALTAKDRPYKKPMSVSQALKIMNFMKKDGHIDPDIFDLFVNEKIYEDYASRELDESQINS</sequence>
<dbReference type="GO" id="GO:0016787">
    <property type="term" value="F:hydrolase activity"/>
    <property type="evidence" value="ECO:0007669"/>
    <property type="project" value="UniProtKB-KW"/>
</dbReference>
<name>A0A5J4KTR5_9ZZZZ</name>
<dbReference type="InterPro" id="IPR037522">
    <property type="entry name" value="HD_GYP_dom"/>
</dbReference>
<comment type="caution">
    <text evidence="2">The sequence shown here is derived from an EMBL/GenBank/DDBJ whole genome shotgun (WGS) entry which is preliminary data.</text>
</comment>
<proteinExistence type="predicted"/>
<protein>
    <submittedName>
        <fullName evidence="2">Metal-dependent phosphohydrolase</fullName>
    </submittedName>
</protein>
<dbReference type="InterPro" id="IPR003607">
    <property type="entry name" value="HD/PDEase_dom"/>
</dbReference>